<protein>
    <submittedName>
        <fullName evidence="2">Uncharacterized protein</fullName>
    </submittedName>
</protein>
<organism evidence="2 3">
    <name type="scientific">Pseudomonas arsenicoxydans</name>
    <dbReference type="NCBI Taxonomy" id="702115"/>
    <lineage>
        <taxon>Bacteria</taxon>
        <taxon>Pseudomonadati</taxon>
        <taxon>Pseudomonadota</taxon>
        <taxon>Gammaproteobacteria</taxon>
        <taxon>Pseudomonadales</taxon>
        <taxon>Pseudomonadaceae</taxon>
        <taxon>Pseudomonas</taxon>
    </lineage>
</organism>
<dbReference type="EMBL" id="RCZE01000018">
    <property type="protein sequence ID" value="TPG67712.1"/>
    <property type="molecule type" value="Genomic_DNA"/>
</dbReference>
<proteinExistence type="predicted"/>
<reference evidence="2 3" key="1">
    <citation type="journal article" date="2019" name="Environ. Microbiol.">
        <title>Species interactions and distinct microbial communities in high Arctic permafrost affected cryosols are associated with the CH4 and CO2 gas fluxes.</title>
        <authorList>
            <person name="Altshuler I."/>
            <person name="Hamel J."/>
            <person name="Turney S."/>
            <person name="Magnuson E."/>
            <person name="Levesque R."/>
            <person name="Greer C."/>
            <person name="Whyte L.G."/>
        </authorList>
    </citation>
    <scope>NUCLEOTIDE SEQUENCE [LARGE SCALE GENOMIC DNA]</scope>
    <source>
        <strain evidence="2 3">E3</strain>
    </source>
</reference>
<comment type="caution">
    <text evidence="2">The sequence shown here is derived from an EMBL/GenBank/DDBJ whole genome shotgun (WGS) entry which is preliminary data.</text>
</comment>
<dbReference type="AlphaFoldDB" id="A0A502H1Y9"/>
<name>A0A502H1Y9_9PSED</name>
<evidence type="ECO:0000313" key="3">
    <source>
        <dbReference type="Proteomes" id="UP000317933"/>
    </source>
</evidence>
<sequence length="86" mass="9092">MARELAPAGLRSRPLLFGAASLPSGSKLPRHRKAPEHGPSLTSAATGLFVFADLQRPVPTAAQRGDQLHTGNQSALQEIQHTAFIA</sequence>
<gene>
    <name evidence="2" type="ORF">EAH78_29105</name>
</gene>
<evidence type="ECO:0000256" key="1">
    <source>
        <dbReference type="SAM" id="MobiDB-lite"/>
    </source>
</evidence>
<feature type="region of interest" description="Disordered" evidence="1">
    <location>
        <begin position="21"/>
        <end position="41"/>
    </location>
</feature>
<evidence type="ECO:0000313" key="2">
    <source>
        <dbReference type="EMBL" id="TPG67712.1"/>
    </source>
</evidence>
<dbReference type="Proteomes" id="UP000317933">
    <property type="component" value="Unassembled WGS sequence"/>
</dbReference>
<accession>A0A502H1Y9</accession>